<dbReference type="InterPro" id="IPR004868">
    <property type="entry name" value="DNA-dir_DNA_pol_B_mt/vir"/>
</dbReference>
<dbReference type="EC" id="2.7.7.7" evidence="2"/>
<keyword evidence="7" id="KW-0238">DNA-binding</keyword>
<dbReference type="GO" id="GO:0003677">
    <property type="term" value="F:DNA binding"/>
    <property type="evidence" value="ECO:0007669"/>
    <property type="project" value="UniProtKB-KW"/>
</dbReference>
<dbReference type="Pfam" id="PF03175">
    <property type="entry name" value="DNA_pol_B_2"/>
    <property type="match status" value="4"/>
</dbReference>
<accession>A0A6V7Y0T7</accession>
<dbReference type="InterPro" id="IPR006172">
    <property type="entry name" value="DNA-dir_DNA_pol_B"/>
</dbReference>
<sequence length="1855" mass="213878">MSFNNGQNGASQNKRPRFLIRNLLPHLFNNTQTGEGAKNSKNNYRKIDYETEFNRKFKMMATTGKFIIEKVPENPEELLREIIQECIDQTVEESRNQSVEPDRLGAIISSQLLDNEIWIPIRRLEKDTVDNILTRFQLVSQSKIEKGSLYGQPFTIKIQTLGISALPKNQSIRGRAPQGTTTKIPQLRNELFIKIVNPNNLCLFYALEITKKYVIKELGHSRNFSRYLQNNHRQMKDVFDLLKAAKIPQDLPEYDAVDYVPVVVDFWNNQYKHTGHKFKVFVFGSVNEKPKFKYGSENFNVPISIFHSNNHFDGIRNVGGMFGLRVKYCFTCEKSFRKDKEHSMRCKSRCHLCGRVGGDRPCVATPDFFKECDECGKKYLNKDCFEHHKKGSNCRQTKQCEKCGVIWSMKNIKRGNQRKHVCGQKWCQTCLQYHSMDRGCFIQPLDIKKSTPYRLVTFDFEATQNEKIKVNIDEERRLHKVNFIAATVTCTKCMEDEQKWRSSLKNAGNNCIICGSNRSITFSHRPFQQTTVDEQVITQQPLKDFIQWILFELNPQYLTMAFSHNGGRYDMIMVFREIYLKGVVPTMIRRGNKLYELKIPRNQKCNEVIFRDSFNLCPVALGKLVGAFGLHVTEKQFFPHLANVRENYGRILQKLPPKDDYLYGGMSPEKQDEFDQWYEKEKDQQFCLDEALAEYCTNDVQILTEALIAFKNKFAEISKQKNIAPGTKAEGIDILRDAMTIASACMRHFRTNHLKPDHLAIVPEKGYENCDNQSELALKYLQWYEESKGVQIQSAHSEGGEHVVAGKYKVDGYIEVEDRAIEINGCVWHACQKCFGDDLNKILPNGKTVGEIREDDFKRLEIIKKYIKNVDIIWECEIHQMLRRNKKMRKVFANYHNKGPIKIRDCYFGGRTGPLQIYFDADKENHKIAYLDFNSLYPSTIATTSFPVGHPKVHVVPLAEQKVYWTRSEQIPFKGILKVFILPPIKLEVPVIPVKFDERLLFPLCRKCSLAYPNGANIKDYRCPHNDDERGWVSTCTSIELEEALNVGYRVTRFYRALHYEKWDDNLFKNYVAEFMAIKIHASGFPEGIEGKENEENFMKECREKFGIELQREKMVPDKAMRYISKLMLNSLWGRFSLRNGLSKSVVIDCPIELGEYDNNNSIEIQSIDTLTKEAILLTYKQKEEFIVEHDTSNMVISLWTTSAARIRLLKAMQKVADSSGCNLLYGDTDSILFSHPKDMECPLQTGPHLGDLAREYIGSEIKEYVGGACKAYALKMESNKNAKISCVLKVRGITLTADVCKILHFDSFKESVLQYANGGCDNEEDDDFDKGTITVENPNFIRRNLKDGSKLERWLRRNKKMRKVFANYHNKGPIKIRDCYFGGRTGPLQIYFDADKENHKIAYLDFNSLYPSTIATTSFPVGHPKVHVVPLAEQKVYWTRSEQIPFKGILKVFILPPIKLEVPVIPVKFDERLLFPLCRKCSLAYPNGANIKDYRCPHNDDERGWVSTCTSIELEEALNVGYRVTRFYRALHYEKWDDNLFKNYVAEFMAIKIHASGFPEGIEGKENEENFMKECREKFGIELQREKMVPDKAMRYISKLMLNSLWGRFSLRNGLSKSVVIDCPIELGEYDNNNSIEIQSIDTLTKEAILLTYKQKEEFIVEHDTSNMVISLWTTSAARIRLLKAMQKVADSSGCNLLYGDTDSILFSHPKDMECPLQTGPHLGDLAREYIGSEIKEYVGGACKAYALKMESNKNAKISCVLKVRGITLTADVCKILHFDSFKESVLQYANGGCDNEEDDDFDKGTITVENPNFIRRNLKDGMVYSTKMRKVFRPIIQKGIISNDLKIVNFGQK</sequence>
<evidence type="ECO:0000256" key="4">
    <source>
        <dbReference type="ARBA" id="ARBA00022695"/>
    </source>
</evidence>
<dbReference type="SUPFAM" id="SSF56672">
    <property type="entry name" value="DNA/RNA polymerases"/>
    <property type="match status" value="2"/>
</dbReference>
<dbReference type="GO" id="GO:0003887">
    <property type="term" value="F:DNA-directed DNA polymerase activity"/>
    <property type="evidence" value="ECO:0007669"/>
    <property type="project" value="UniProtKB-KW"/>
</dbReference>
<dbReference type="InterPro" id="IPR012337">
    <property type="entry name" value="RNaseH-like_sf"/>
</dbReference>
<evidence type="ECO:0000256" key="1">
    <source>
        <dbReference type="ARBA" id="ARBA00005755"/>
    </source>
</evidence>
<evidence type="ECO:0000256" key="5">
    <source>
        <dbReference type="ARBA" id="ARBA00022705"/>
    </source>
</evidence>
<dbReference type="Gene3D" id="3.90.1600.10">
    <property type="entry name" value="Palm domain of DNA polymerase"/>
    <property type="match status" value="4"/>
</dbReference>
<evidence type="ECO:0000256" key="2">
    <source>
        <dbReference type="ARBA" id="ARBA00012417"/>
    </source>
</evidence>
<dbReference type="GO" id="GO:0000166">
    <property type="term" value="F:nucleotide binding"/>
    <property type="evidence" value="ECO:0007669"/>
    <property type="project" value="InterPro"/>
</dbReference>
<feature type="domain" description="DNA-directed DNA polymerase family B mitochondria/virus" evidence="9">
    <location>
        <begin position="563"/>
        <end position="1083"/>
    </location>
</feature>
<dbReference type="Gene3D" id="3.30.420.10">
    <property type="entry name" value="Ribonuclease H-like superfamily/Ribonuclease H"/>
    <property type="match status" value="1"/>
</dbReference>
<dbReference type="GO" id="GO:0006260">
    <property type="term" value="P:DNA replication"/>
    <property type="evidence" value="ECO:0007669"/>
    <property type="project" value="UniProtKB-KW"/>
</dbReference>
<evidence type="ECO:0000313" key="10">
    <source>
        <dbReference type="EMBL" id="CAD2205229.1"/>
    </source>
</evidence>
<name>A0A6V7Y0T7_MELEN</name>
<dbReference type="Gene3D" id="1.10.287.690">
    <property type="entry name" value="Helix hairpin bin"/>
    <property type="match status" value="2"/>
</dbReference>
<dbReference type="PANTHER" id="PTHR33568:SF3">
    <property type="entry name" value="DNA-DIRECTED DNA POLYMERASE"/>
    <property type="match status" value="1"/>
</dbReference>
<organism evidence="10 11">
    <name type="scientific">Meloidogyne enterolobii</name>
    <name type="common">Root-knot nematode worm</name>
    <name type="synonym">Meloidogyne mayaguensis</name>
    <dbReference type="NCBI Taxonomy" id="390850"/>
    <lineage>
        <taxon>Eukaryota</taxon>
        <taxon>Metazoa</taxon>
        <taxon>Ecdysozoa</taxon>
        <taxon>Nematoda</taxon>
        <taxon>Chromadorea</taxon>
        <taxon>Rhabditida</taxon>
        <taxon>Tylenchina</taxon>
        <taxon>Tylenchomorpha</taxon>
        <taxon>Tylenchoidea</taxon>
        <taxon>Meloidogynidae</taxon>
        <taxon>Meloidogyninae</taxon>
        <taxon>Meloidogyne</taxon>
    </lineage>
</organism>
<dbReference type="SUPFAM" id="SSF53098">
    <property type="entry name" value="Ribonuclease H-like"/>
    <property type="match status" value="1"/>
</dbReference>
<dbReference type="OrthoDB" id="1110951at2759"/>
<dbReference type="InterPro" id="IPR023211">
    <property type="entry name" value="DNA_pol_palm_dom_sf"/>
</dbReference>
<dbReference type="PRINTS" id="PR00106">
    <property type="entry name" value="DNAPOLB"/>
</dbReference>
<dbReference type="PANTHER" id="PTHR33568">
    <property type="entry name" value="DNA POLYMERASE"/>
    <property type="match status" value="1"/>
</dbReference>
<dbReference type="InterPro" id="IPR043502">
    <property type="entry name" value="DNA/RNA_pol_sf"/>
</dbReference>
<proteinExistence type="inferred from homology"/>
<protein>
    <recommendedName>
        <fullName evidence="2">DNA-directed DNA polymerase</fullName>
        <ecNumber evidence="2">2.7.7.7</ecNumber>
    </recommendedName>
</protein>
<keyword evidence="6" id="KW-0239">DNA-directed DNA polymerase</keyword>
<keyword evidence="4" id="KW-0548">Nucleotidyltransferase</keyword>
<dbReference type="GO" id="GO:0042575">
    <property type="term" value="C:DNA polymerase complex"/>
    <property type="evidence" value="ECO:0007669"/>
    <property type="project" value="UniProtKB-ARBA"/>
</dbReference>
<gene>
    <name evidence="10" type="ORF">MENT_LOCUS59029</name>
</gene>
<dbReference type="InterPro" id="IPR036397">
    <property type="entry name" value="RNaseH_sf"/>
</dbReference>
<evidence type="ECO:0000256" key="6">
    <source>
        <dbReference type="ARBA" id="ARBA00022932"/>
    </source>
</evidence>
<reference evidence="10 11" key="1">
    <citation type="submission" date="2020-08" db="EMBL/GenBank/DDBJ databases">
        <authorList>
            <person name="Koutsovoulos G."/>
            <person name="Danchin GJ E."/>
        </authorList>
    </citation>
    <scope>NUCLEOTIDE SEQUENCE [LARGE SCALE GENOMIC DNA]</scope>
</reference>
<keyword evidence="5" id="KW-0235">DNA replication</keyword>
<comment type="caution">
    <text evidence="10">The sequence shown here is derived from an EMBL/GenBank/DDBJ whole genome shotgun (WGS) entry which is preliminary data.</text>
</comment>
<feature type="domain" description="DNA-directed DNA polymerase family B mitochondria/virus" evidence="9">
    <location>
        <begin position="1360"/>
        <end position="1557"/>
    </location>
</feature>
<evidence type="ECO:0000256" key="3">
    <source>
        <dbReference type="ARBA" id="ARBA00022679"/>
    </source>
</evidence>
<feature type="domain" description="DNA-directed DNA polymerase family B mitochondria/virus" evidence="9">
    <location>
        <begin position="1589"/>
        <end position="1690"/>
    </location>
</feature>
<keyword evidence="3" id="KW-0808">Transferase</keyword>
<evidence type="ECO:0000256" key="7">
    <source>
        <dbReference type="ARBA" id="ARBA00023125"/>
    </source>
</evidence>
<dbReference type="Proteomes" id="UP000580250">
    <property type="component" value="Unassembled WGS sequence"/>
</dbReference>
<feature type="domain" description="DNA-directed DNA polymerase family B mitochondria/virus" evidence="9">
    <location>
        <begin position="1115"/>
        <end position="1216"/>
    </location>
</feature>
<evidence type="ECO:0000259" key="9">
    <source>
        <dbReference type="Pfam" id="PF03175"/>
    </source>
</evidence>
<dbReference type="EMBL" id="CAJEWN010002776">
    <property type="protein sequence ID" value="CAD2205229.1"/>
    <property type="molecule type" value="Genomic_DNA"/>
</dbReference>
<comment type="similarity">
    <text evidence="1">Belongs to the DNA polymerase type-B family.</text>
</comment>
<evidence type="ECO:0000256" key="8">
    <source>
        <dbReference type="ARBA" id="ARBA00049244"/>
    </source>
</evidence>
<comment type="catalytic activity">
    <reaction evidence="8">
        <text>DNA(n) + a 2'-deoxyribonucleoside 5'-triphosphate = DNA(n+1) + diphosphate</text>
        <dbReference type="Rhea" id="RHEA:22508"/>
        <dbReference type="Rhea" id="RHEA-COMP:17339"/>
        <dbReference type="Rhea" id="RHEA-COMP:17340"/>
        <dbReference type="ChEBI" id="CHEBI:33019"/>
        <dbReference type="ChEBI" id="CHEBI:61560"/>
        <dbReference type="ChEBI" id="CHEBI:173112"/>
        <dbReference type="EC" id="2.7.7.7"/>
    </reaction>
</comment>
<evidence type="ECO:0000313" key="11">
    <source>
        <dbReference type="Proteomes" id="UP000580250"/>
    </source>
</evidence>